<organism evidence="1 2">
    <name type="scientific">Truepera radiovictrix (strain DSM 17093 / CIP 108686 / LMG 22925 / RQ-24)</name>
    <dbReference type="NCBI Taxonomy" id="649638"/>
    <lineage>
        <taxon>Bacteria</taxon>
        <taxon>Thermotogati</taxon>
        <taxon>Deinococcota</taxon>
        <taxon>Deinococci</taxon>
        <taxon>Trueperales</taxon>
        <taxon>Trueperaceae</taxon>
        <taxon>Truepera</taxon>
    </lineage>
</organism>
<evidence type="ECO:0000313" key="2">
    <source>
        <dbReference type="Proteomes" id="UP000000379"/>
    </source>
</evidence>
<dbReference type="EMBL" id="CP002049">
    <property type="protein sequence ID" value="ADI13499.1"/>
    <property type="molecule type" value="Genomic_DNA"/>
</dbReference>
<evidence type="ECO:0000313" key="1">
    <source>
        <dbReference type="EMBL" id="ADI13499.1"/>
    </source>
</evidence>
<proteinExistence type="predicted"/>
<gene>
    <name evidence="1" type="ordered locus">Trad_0360</name>
</gene>
<dbReference type="Proteomes" id="UP000000379">
    <property type="component" value="Chromosome"/>
</dbReference>
<dbReference type="HOGENOM" id="CLU_1634658_0_0_0"/>
<dbReference type="AlphaFoldDB" id="D7CRK9"/>
<accession>D7CRK9</accession>
<name>D7CRK9_TRURR</name>
<reference evidence="2" key="1">
    <citation type="submission" date="2010-05" db="EMBL/GenBank/DDBJ databases">
        <title>The complete genome of Truepera radiovictris DSM 17093.</title>
        <authorList>
            <consortium name="US DOE Joint Genome Institute (JGI-PGF)"/>
            <person name="Lucas S."/>
            <person name="Copeland A."/>
            <person name="Lapidus A."/>
            <person name="Glavina del Rio T."/>
            <person name="Dalin E."/>
            <person name="Tice H."/>
            <person name="Bruce D."/>
            <person name="Goodwin L."/>
            <person name="Pitluck S."/>
            <person name="Kyrpides N."/>
            <person name="Mavromatis K."/>
            <person name="Ovchinnikova G."/>
            <person name="Munk A.C."/>
            <person name="Detter J.C."/>
            <person name="Han C."/>
            <person name="Tapia R."/>
            <person name="Land M."/>
            <person name="Hauser L."/>
            <person name="Markowitz V."/>
            <person name="Cheng J.-F."/>
            <person name="Hugenholtz P."/>
            <person name="Woyke T."/>
            <person name="Wu D."/>
            <person name="Tindall B."/>
            <person name="Pomrenke H.G."/>
            <person name="Brambilla E."/>
            <person name="Klenk H.-P."/>
            <person name="Eisen J.A."/>
        </authorList>
    </citation>
    <scope>NUCLEOTIDE SEQUENCE [LARGE SCALE GENOMIC DNA]</scope>
    <source>
        <strain evidence="2">DSM 17093 / CIP 108686 / LMG 22925 / RQ-24</strain>
    </source>
</reference>
<protein>
    <submittedName>
        <fullName evidence="1">Uncharacterized protein</fullName>
    </submittedName>
</protein>
<reference evidence="1 2" key="2">
    <citation type="journal article" date="2011" name="Stand. Genomic Sci.">
        <title>Complete genome sequence of Truepera radiovictrix type strain (RQ-24).</title>
        <authorList>
            <person name="Ivanova N."/>
            <person name="Rohde C."/>
            <person name="Munk C."/>
            <person name="Nolan M."/>
            <person name="Lucas S."/>
            <person name="Del Rio T.G."/>
            <person name="Tice H."/>
            <person name="Deshpande S."/>
            <person name="Cheng J.F."/>
            <person name="Tapia R."/>
            <person name="Han C."/>
            <person name="Goodwin L."/>
            <person name="Pitluck S."/>
            <person name="Liolios K."/>
            <person name="Mavromatis K."/>
            <person name="Mikhailova N."/>
            <person name="Pati A."/>
            <person name="Chen A."/>
            <person name="Palaniappan K."/>
            <person name="Land M."/>
            <person name="Hauser L."/>
            <person name="Chang Y.J."/>
            <person name="Jeffries C.D."/>
            <person name="Brambilla E."/>
            <person name="Rohde M."/>
            <person name="Goker M."/>
            <person name="Tindall B.J."/>
            <person name="Woyke T."/>
            <person name="Bristow J."/>
            <person name="Eisen J.A."/>
            <person name="Markowitz V."/>
            <person name="Hugenholtz P."/>
            <person name="Kyrpides N.C."/>
            <person name="Klenk H.P."/>
            <person name="Lapidus A."/>
        </authorList>
    </citation>
    <scope>NUCLEOTIDE SEQUENCE [LARGE SCALE GENOMIC DNA]</scope>
    <source>
        <strain evidence="2">DSM 17093 / CIP 108686 / LMG 22925 / RQ-24</strain>
    </source>
</reference>
<dbReference type="KEGG" id="tra:Trad_0360"/>
<sequence length="162" mass="17986">MVQFIEEGVRQSVITFPTRDGRTLIIGYGEGFETATFDLQVTDFQADELDTSLLLDYVNPFPSCGSPPAPGAKFARIVGWEREDRNEDGYLDLVINVSTLSVEVFPCDATQAFYKATLQPHNVEQVVFLFDGQAFTATPEAERLKAFSQAPQGATRQLPFKP</sequence>
<keyword evidence="2" id="KW-1185">Reference proteome</keyword>